<evidence type="ECO:0000256" key="7">
    <source>
        <dbReference type="ARBA" id="ARBA00023242"/>
    </source>
</evidence>
<proteinExistence type="inferred from homology"/>
<dbReference type="Proteomes" id="UP000751190">
    <property type="component" value="Unassembled WGS sequence"/>
</dbReference>
<keyword evidence="4 9" id="KW-0732">Signal</keyword>
<gene>
    <name evidence="10" type="ORF">KFE25_006103</name>
</gene>
<evidence type="ECO:0000256" key="1">
    <source>
        <dbReference type="ARBA" id="ARBA00004575"/>
    </source>
</evidence>
<feature type="signal peptide" evidence="9">
    <location>
        <begin position="1"/>
        <end position="19"/>
    </location>
</feature>
<feature type="transmembrane region" description="Helical" evidence="8">
    <location>
        <begin position="237"/>
        <end position="255"/>
    </location>
</feature>
<comment type="similarity">
    <text evidence="2">Belongs to the NEMP family.</text>
</comment>
<feature type="transmembrane region" description="Helical" evidence="8">
    <location>
        <begin position="147"/>
        <end position="163"/>
    </location>
</feature>
<evidence type="ECO:0000256" key="8">
    <source>
        <dbReference type="SAM" id="Phobius"/>
    </source>
</evidence>
<dbReference type="InterPro" id="IPR019358">
    <property type="entry name" value="NEMP_fam"/>
</dbReference>
<keyword evidence="5 8" id="KW-1133">Transmembrane helix</keyword>
<comment type="subcellular location">
    <subcellularLocation>
        <location evidence="1">Nucleus inner membrane</location>
        <topology evidence="1">Multi-pass membrane protein</topology>
        <orientation evidence="1">Nucleoplasmic side</orientation>
    </subcellularLocation>
</comment>
<dbReference type="EMBL" id="JAGTXO010000002">
    <property type="protein sequence ID" value="KAG8469648.1"/>
    <property type="molecule type" value="Genomic_DNA"/>
</dbReference>
<feature type="transmembrane region" description="Helical" evidence="8">
    <location>
        <begin position="207"/>
        <end position="225"/>
    </location>
</feature>
<evidence type="ECO:0000256" key="2">
    <source>
        <dbReference type="ARBA" id="ARBA00005748"/>
    </source>
</evidence>
<dbReference type="Pfam" id="PF10225">
    <property type="entry name" value="NEMP"/>
    <property type="match status" value="1"/>
</dbReference>
<accession>A0A8J5XQA1</accession>
<keyword evidence="6 8" id="KW-0472">Membrane</keyword>
<keyword evidence="11" id="KW-1185">Reference proteome</keyword>
<keyword evidence="3 8" id="KW-0812">Transmembrane</keyword>
<protein>
    <submittedName>
        <fullName evidence="10">Uncharacterized protein</fullName>
    </submittedName>
</protein>
<organism evidence="10 11">
    <name type="scientific">Diacronema lutheri</name>
    <name type="common">Unicellular marine alga</name>
    <name type="synonym">Monochrysis lutheri</name>
    <dbReference type="NCBI Taxonomy" id="2081491"/>
    <lineage>
        <taxon>Eukaryota</taxon>
        <taxon>Haptista</taxon>
        <taxon>Haptophyta</taxon>
        <taxon>Pavlovophyceae</taxon>
        <taxon>Pavlovales</taxon>
        <taxon>Pavlovaceae</taxon>
        <taxon>Diacronema</taxon>
    </lineage>
</organism>
<dbReference type="AlphaFoldDB" id="A0A8J5XQA1"/>
<comment type="caution">
    <text evidence="10">The sequence shown here is derived from an EMBL/GenBank/DDBJ whole genome shotgun (WGS) entry which is preliminary data.</text>
</comment>
<reference evidence="10" key="1">
    <citation type="submission" date="2021-05" db="EMBL/GenBank/DDBJ databases">
        <title>The genome of the haptophyte Pavlova lutheri (Diacronema luteri, Pavlovales) - a model for lipid biosynthesis in eukaryotic algae.</title>
        <authorList>
            <person name="Hulatt C.J."/>
            <person name="Posewitz M.C."/>
        </authorList>
    </citation>
    <scope>NUCLEOTIDE SEQUENCE</scope>
    <source>
        <strain evidence="10">NIVA-4/92</strain>
    </source>
</reference>
<feature type="transmembrane region" description="Helical" evidence="8">
    <location>
        <begin position="175"/>
        <end position="195"/>
    </location>
</feature>
<sequence>MRLAALLALASSFSRSACADQRAVMLRAGEQQLLAFTSAVDERSGEPLVTRVCYTGAPLFHVGLAWHRAELHFTSSADAALFEFDPAQDDSRLALLRALLSLAIPAPTGTPLAHWQSFSPYGTSCVAMRALAPAGAQQVEVRASRRFVWWLPLLLFLGLALLFRASALSMRDETYYATGISAGVLLSVLLIGWFVVGRLVQRPWPRALALLALATGYVRSLYDALAHSTEAFFVRFHRWFVAYVAAFAMLGLALVHRSVSSERGVPMWWRDVTRWALWLLGLALVLCSTYSFALAATCALLAALGSTTLAMLPAELRTAVWAALFETKPAPRPASTFLARGRWMSEDEYVAQGAIETDRALRELHASPAFQQWIFTNHCRIRLDRHDSPCE</sequence>
<dbReference type="GO" id="GO:0005637">
    <property type="term" value="C:nuclear inner membrane"/>
    <property type="evidence" value="ECO:0007669"/>
    <property type="project" value="UniProtKB-SubCell"/>
</dbReference>
<evidence type="ECO:0000256" key="9">
    <source>
        <dbReference type="SAM" id="SignalP"/>
    </source>
</evidence>
<evidence type="ECO:0000256" key="6">
    <source>
        <dbReference type="ARBA" id="ARBA00023136"/>
    </source>
</evidence>
<evidence type="ECO:0000313" key="11">
    <source>
        <dbReference type="Proteomes" id="UP000751190"/>
    </source>
</evidence>
<keyword evidence="7" id="KW-0539">Nucleus</keyword>
<name>A0A8J5XQA1_DIALT</name>
<feature type="transmembrane region" description="Helical" evidence="8">
    <location>
        <begin position="275"/>
        <end position="304"/>
    </location>
</feature>
<dbReference type="OrthoDB" id="509138at2759"/>
<dbReference type="PANTHER" id="PTHR13598">
    <property type="entry name" value="AT07567P-RELATED"/>
    <property type="match status" value="1"/>
</dbReference>
<feature type="chain" id="PRO_5035326555" evidence="9">
    <location>
        <begin position="20"/>
        <end position="391"/>
    </location>
</feature>
<evidence type="ECO:0000313" key="10">
    <source>
        <dbReference type="EMBL" id="KAG8469648.1"/>
    </source>
</evidence>
<evidence type="ECO:0000256" key="5">
    <source>
        <dbReference type="ARBA" id="ARBA00022989"/>
    </source>
</evidence>
<evidence type="ECO:0000256" key="3">
    <source>
        <dbReference type="ARBA" id="ARBA00022692"/>
    </source>
</evidence>
<evidence type="ECO:0000256" key="4">
    <source>
        <dbReference type="ARBA" id="ARBA00022729"/>
    </source>
</evidence>
<dbReference type="PANTHER" id="PTHR13598:SF1">
    <property type="entry name" value="AT07567P-RELATED"/>
    <property type="match status" value="1"/>
</dbReference>